<dbReference type="InterPro" id="IPR007627">
    <property type="entry name" value="RNA_pol_sigma70_r2"/>
</dbReference>
<dbReference type="InterPro" id="IPR014284">
    <property type="entry name" value="RNA_pol_sigma-70_dom"/>
</dbReference>
<dbReference type="Gene3D" id="1.10.1740.10">
    <property type="match status" value="1"/>
</dbReference>
<dbReference type="AlphaFoldDB" id="A0A7C1BB10"/>
<dbReference type="Pfam" id="PF04542">
    <property type="entry name" value="Sigma70_r2"/>
    <property type="match status" value="1"/>
</dbReference>
<comment type="caution">
    <text evidence="8">The sequence shown here is derived from an EMBL/GenBank/DDBJ whole genome shotgun (WGS) entry which is preliminary data.</text>
</comment>
<feature type="domain" description="RNA polymerase sigma-70 region 2" evidence="6">
    <location>
        <begin position="74"/>
        <end position="139"/>
    </location>
</feature>
<dbReference type="Proteomes" id="UP000885931">
    <property type="component" value="Unassembled WGS sequence"/>
</dbReference>
<evidence type="ECO:0000259" key="6">
    <source>
        <dbReference type="Pfam" id="PF04542"/>
    </source>
</evidence>
<name>A0A7C1BB10_UNCW3</name>
<dbReference type="PANTHER" id="PTHR43133:SF51">
    <property type="entry name" value="RNA POLYMERASE SIGMA FACTOR"/>
    <property type="match status" value="1"/>
</dbReference>
<reference evidence="8" key="1">
    <citation type="journal article" date="2020" name="mSystems">
        <title>Genome- and Community-Level Interaction Insights into Carbon Utilization and Element Cycling Functions of Hydrothermarchaeota in Hydrothermal Sediment.</title>
        <authorList>
            <person name="Zhou Z."/>
            <person name="Liu Y."/>
            <person name="Xu W."/>
            <person name="Pan J."/>
            <person name="Luo Z.H."/>
            <person name="Li M."/>
        </authorList>
    </citation>
    <scope>NUCLEOTIDE SEQUENCE [LARGE SCALE GENOMIC DNA]</scope>
    <source>
        <strain evidence="8">HyVt-237</strain>
    </source>
</reference>
<dbReference type="SUPFAM" id="SSF88659">
    <property type="entry name" value="Sigma3 and sigma4 domains of RNA polymerase sigma factors"/>
    <property type="match status" value="1"/>
</dbReference>
<feature type="domain" description="RNA polymerase sigma factor 70 region 4 type 2" evidence="7">
    <location>
        <begin position="173"/>
        <end position="223"/>
    </location>
</feature>
<dbReference type="InterPro" id="IPR039425">
    <property type="entry name" value="RNA_pol_sigma-70-like"/>
</dbReference>
<proteinExistence type="inferred from homology"/>
<dbReference type="GO" id="GO:0003677">
    <property type="term" value="F:DNA binding"/>
    <property type="evidence" value="ECO:0007669"/>
    <property type="project" value="InterPro"/>
</dbReference>
<evidence type="ECO:0000256" key="3">
    <source>
        <dbReference type="ARBA" id="ARBA00023082"/>
    </source>
</evidence>
<dbReference type="EMBL" id="DRBW01000032">
    <property type="protein sequence ID" value="HDM89750.1"/>
    <property type="molecule type" value="Genomic_DNA"/>
</dbReference>
<dbReference type="NCBIfam" id="TIGR02937">
    <property type="entry name" value="sigma70-ECF"/>
    <property type="match status" value="1"/>
</dbReference>
<gene>
    <name evidence="8" type="ORF">ENG67_00895</name>
</gene>
<keyword evidence="3" id="KW-0731">Sigma factor</keyword>
<dbReference type="InterPro" id="IPR036388">
    <property type="entry name" value="WH-like_DNA-bd_sf"/>
</dbReference>
<dbReference type="CDD" id="cd06171">
    <property type="entry name" value="Sigma70_r4"/>
    <property type="match status" value="1"/>
</dbReference>
<dbReference type="GO" id="GO:0016987">
    <property type="term" value="F:sigma factor activity"/>
    <property type="evidence" value="ECO:0007669"/>
    <property type="project" value="UniProtKB-KW"/>
</dbReference>
<sequence>FITLDLTSSGGRPFSSGTILTTTTVGVLSTESNEDRWGASRLKSGRPPEKKIRSKGNGKGNLKDEERKKLLIELLDRYEERIFNLIYWKIGDYEEAKDLTQDVFIKAYKALDKFRGESSYYTWLYRIAINHTNRAMKKKSLLKFFSLDRPESRSAYYDPEPDEGEKWKEWALKAIKERIPSLPEKYREVIILYYFDGRSYEEIAEILGISMGTVKSRLSRGRDLLSLWLRGSEKVGRRSE</sequence>
<accession>A0A7C1BB10</accession>
<evidence type="ECO:0000313" key="8">
    <source>
        <dbReference type="EMBL" id="HDM89750.1"/>
    </source>
</evidence>
<evidence type="ECO:0000256" key="2">
    <source>
        <dbReference type="ARBA" id="ARBA00023015"/>
    </source>
</evidence>
<dbReference type="Pfam" id="PF08281">
    <property type="entry name" value="Sigma70_r4_2"/>
    <property type="match status" value="1"/>
</dbReference>
<dbReference type="SUPFAM" id="SSF88946">
    <property type="entry name" value="Sigma2 domain of RNA polymerase sigma factors"/>
    <property type="match status" value="1"/>
</dbReference>
<feature type="region of interest" description="Disordered" evidence="5">
    <location>
        <begin position="36"/>
        <end position="61"/>
    </location>
</feature>
<dbReference type="Gene3D" id="1.10.10.10">
    <property type="entry name" value="Winged helix-like DNA-binding domain superfamily/Winged helix DNA-binding domain"/>
    <property type="match status" value="1"/>
</dbReference>
<evidence type="ECO:0000256" key="4">
    <source>
        <dbReference type="ARBA" id="ARBA00023163"/>
    </source>
</evidence>
<comment type="similarity">
    <text evidence="1">Belongs to the sigma-70 factor family. ECF subfamily.</text>
</comment>
<protein>
    <submittedName>
        <fullName evidence="8">Sigma-70 family RNA polymerase sigma factor</fullName>
    </submittedName>
</protein>
<dbReference type="GO" id="GO:0006352">
    <property type="term" value="P:DNA-templated transcription initiation"/>
    <property type="evidence" value="ECO:0007669"/>
    <property type="project" value="InterPro"/>
</dbReference>
<dbReference type="InterPro" id="IPR013249">
    <property type="entry name" value="RNA_pol_sigma70_r4_t2"/>
</dbReference>
<keyword evidence="4" id="KW-0804">Transcription</keyword>
<dbReference type="InterPro" id="IPR013325">
    <property type="entry name" value="RNA_pol_sigma_r2"/>
</dbReference>
<evidence type="ECO:0000259" key="7">
    <source>
        <dbReference type="Pfam" id="PF08281"/>
    </source>
</evidence>
<feature type="non-terminal residue" evidence="8">
    <location>
        <position position="1"/>
    </location>
</feature>
<evidence type="ECO:0000256" key="1">
    <source>
        <dbReference type="ARBA" id="ARBA00010641"/>
    </source>
</evidence>
<dbReference type="PANTHER" id="PTHR43133">
    <property type="entry name" value="RNA POLYMERASE ECF-TYPE SIGMA FACTO"/>
    <property type="match status" value="1"/>
</dbReference>
<dbReference type="InterPro" id="IPR013324">
    <property type="entry name" value="RNA_pol_sigma_r3/r4-like"/>
</dbReference>
<evidence type="ECO:0000256" key="5">
    <source>
        <dbReference type="SAM" id="MobiDB-lite"/>
    </source>
</evidence>
<organism evidence="8">
    <name type="scientific">candidate division WOR-3 bacterium</name>
    <dbReference type="NCBI Taxonomy" id="2052148"/>
    <lineage>
        <taxon>Bacteria</taxon>
        <taxon>Bacteria division WOR-3</taxon>
    </lineage>
</organism>
<keyword evidence="2" id="KW-0805">Transcription regulation</keyword>